<comment type="caution">
    <text evidence="2">The sequence shown here is derived from an EMBL/GenBank/DDBJ whole genome shotgun (WGS) entry which is preliminary data.</text>
</comment>
<sequence length="99" mass="10947">MSRMDAFSPLDEGIQNADAGGDCEKNKDECDFSFAYCNPDELPISTDNIFQNGQIRSVLSIFNPDLLFADVDDDDSSRARGATVSSSSLRLPLKKLFFE</sequence>
<dbReference type="EMBL" id="JAJFAZ020000005">
    <property type="protein sequence ID" value="KAI5328613.1"/>
    <property type="molecule type" value="Genomic_DNA"/>
</dbReference>
<proteinExistence type="predicted"/>
<dbReference type="Proteomes" id="UP001054821">
    <property type="component" value="Chromosome 5"/>
</dbReference>
<protein>
    <submittedName>
        <fullName evidence="2">Uncharacterized protein</fullName>
    </submittedName>
</protein>
<dbReference type="AlphaFoldDB" id="A0AAD4Z1N9"/>
<keyword evidence="3" id="KW-1185">Reference proteome</keyword>
<evidence type="ECO:0000313" key="3">
    <source>
        <dbReference type="Proteomes" id="UP001054821"/>
    </source>
</evidence>
<evidence type="ECO:0000313" key="2">
    <source>
        <dbReference type="EMBL" id="KAI5328613.1"/>
    </source>
</evidence>
<feature type="region of interest" description="Disordered" evidence="1">
    <location>
        <begin position="1"/>
        <end position="20"/>
    </location>
</feature>
<accession>A0AAD4Z1N9</accession>
<name>A0AAD4Z1N9_PRUDU</name>
<organism evidence="2 3">
    <name type="scientific">Prunus dulcis</name>
    <name type="common">Almond</name>
    <name type="synonym">Amygdalus dulcis</name>
    <dbReference type="NCBI Taxonomy" id="3755"/>
    <lineage>
        <taxon>Eukaryota</taxon>
        <taxon>Viridiplantae</taxon>
        <taxon>Streptophyta</taxon>
        <taxon>Embryophyta</taxon>
        <taxon>Tracheophyta</taxon>
        <taxon>Spermatophyta</taxon>
        <taxon>Magnoliopsida</taxon>
        <taxon>eudicotyledons</taxon>
        <taxon>Gunneridae</taxon>
        <taxon>Pentapetalae</taxon>
        <taxon>rosids</taxon>
        <taxon>fabids</taxon>
        <taxon>Rosales</taxon>
        <taxon>Rosaceae</taxon>
        <taxon>Amygdaloideae</taxon>
        <taxon>Amygdaleae</taxon>
        <taxon>Prunus</taxon>
    </lineage>
</organism>
<gene>
    <name evidence="2" type="ORF">L3X38_028010</name>
</gene>
<evidence type="ECO:0000256" key="1">
    <source>
        <dbReference type="SAM" id="MobiDB-lite"/>
    </source>
</evidence>
<reference evidence="2 3" key="1">
    <citation type="journal article" date="2022" name="G3 (Bethesda)">
        <title>Whole-genome sequence and methylome profiling of the almond [Prunus dulcis (Mill.) D.A. Webb] cultivar 'Nonpareil'.</title>
        <authorList>
            <person name="D'Amico-Willman K.M."/>
            <person name="Ouma W.Z."/>
            <person name="Meulia T."/>
            <person name="Sideli G.M."/>
            <person name="Gradziel T.M."/>
            <person name="Fresnedo-Ramirez J."/>
        </authorList>
    </citation>
    <scope>NUCLEOTIDE SEQUENCE [LARGE SCALE GENOMIC DNA]</scope>
    <source>
        <strain evidence="2">Clone GOH B32 T37-40</strain>
    </source>
</reference>